<proteinExistence type="predicted"/>
<keyword evidence="2" id="KW-1185">Reference proteome</keyword>
<evidence type="ECO:0000313" key="2">
    <source>
        <dbReference type="Proteomes" id="UP001285441"/>
    </source>
</evidence>
<accession>A0AAE0P0X3</accession>
<dbReference type="PANTHER" id="PTHR35204:SF1">
    <property type="entry name" value="ENTEROTOXIN"/>
    <property type="match status" value="1"/>
</dbReference>
<reference evidence="1" key="1">
    <citation type="journal article" date="2023" name="Mol. Phylogenet. Evol.">
        <title>Genome-scale phylogeny and comparative genomics of the fungal order Sordariales.</title>
        <authorList>
            <person name="Hensen N."/>
            <person name="Bonometti L."/>
            <person name="Westerberg I."/>
            <person name="Brannstrom I.O."/>
            <person name="Guillou S."/>
            <person name="Cros-Aarteil S."/>
            <person name="Calhoun S."/>
            <person name="Haridas S."/>
            <person name="Kuo A."/>
            <person name="Mondo S."/>
            <person name="Pangilinan J."/>
            <person name="Riley R."/>
            <person name="LaButti K."/>
            <person name="Andreopoulos B."/>
            <person name="Lipzen A."/>
            <person name="Chen C."/>
            <person name="Yan M."/>
            <person name="Daum C."/>
            <person name="Ng V."/>
            <person name="Clum A."/>
            <person name="Steindorff A."/>
            <person name="Ohm R.A."/>
            <person name="Martin F."/>
            <person name="Silar P."/>
            <person name="Natvig D.O."/>
            <person name="Lalanne C."/>
            <person name="Gautier V."/>
            <person name="Ament-Velasquez S.L."/>
            <person name="Kruys A."/>
            <person name="Hutchinson M.I."/>
            <person name="Powell A.J."/>
            <person name="Barry K."/>
            <person name="Miller A.N."/>
            <person name="Grigoriev I.V."/>
            <person name="Debuchy R."/>
            <person name="Gladieux P."/>
            <person name="Hiltunen Thoren M."/>
            <person name="Johannesson H."/>
        </authorList>
    </citation>
    <scope>NUCLEOTIDE SEQUENCE</scope>
    <source>
        <strain evidence="1">CBS 232.78</strain>
    </source>
</reference>
<comment type="caution">
    <text evidence="1">The sequence shown here is derived from an EMBL/GenBank/DDBJ whole genome shotgun (WGS) entry which is preliminary data.</text>
</comment>
<gene>
    <name evidence="1" type="ORF">B0H63DRAFT_539983</name>
</gene>
<evidence type="ECO:0000313" key="1">
    <source>
        <dbReference type="EMBL" id="KAK3391261.1"/>
    </source>
</evidence>
<dbReference type="PANTHER" id="PTHR35204">
    <property type="entry name" value="YALI0A21131P"/>
    <property type="match status" value="1"/>
</dbReference>
<dbReference type="AlphaFoldDB" id="A0AAE0P0X3"/>
<dbReference type="InterPro" id="IPR038921">
    <property type="entry name" value="YOR389W-like"/>
</dbReference>
<dbReference type="Proteomes" id="UP001285441">
    <property type="component" value="Unassembled WGS sequence"/>
</dbReference>
<name>A0AAE0P0X3_9PEZI</name>
<dbReference type="EMBL" id="JAULSW010000002">
    <property type="protein sequence ID" value="KAK3391261.1"/>
    <property type="molecule type" value="Genomic_DNA"/>
</dbReference>
<reference evidence="1" key="2">
    <citation type="submission" date="2023-06" db="EMBL/GenBank/DDBJ databases">
        <authorList>
            <consortium name="Lawrence Berkeley National Laboratory"/>
            <person name="Haridas S."/>
            <person name="Hensen N."/>
            <person name="Bonometti L."/>
            <person name="Westerberg I."/>
            <person name="Brannstrom I.O."/>
            <person name="Guillou S."/>
            <person name="Cros-Aarteil S."/>
            <person name="Calhoun S."/>
            <person name="Kuo A."/>
            <person name="Mondo S."/>
            <person name="Pangilinan J."/>
            <person name="Riley R."/>
            <person name="LaButti K."/>
            <person name="Andreopoulos B."/>
            <person name="Lipzen A."/>
            <person name="Chen C."/>
            <person name="Yanf M."/>
            <person name="Daum C."/>
            <person name="Ng V."/>
            <person name="Clum A."/>
            <person name="Steindorff A."/>
            <person name="Ohm R."/>
            <person name="Martin F."/>
            <person name="Silar P."/>
            <person name="Natvig D."/>
            <person name="Lalanne C."/>
            <person name="Gautier V."/>
            <person name="Ament-velasquez S.L."/>
            <person name="Kruys A."/>
            <person name="Hutchinson M.I."/>
            <person name="Powell A.J."/>
            <person name="Barry K."/>
            <person name="Miller A.N."/>
            <person name="Grigoriev I.V."/>
            <person name="Debuchy R."/>
            <person name="Gladieux P."/>
            <person name="Thoren M.H."/>
            <person name="Johannesson H."/>
        </authorList>
    </citation>
    <scope>NUCLEOTIDE SEQUENCE</scope>
    <source>
        <strain evidence="1">CBS 232.78</strain>
    </source>
</reference>
<organism evidence="1 2">
    <name type="scientific">Podospora didyma</name>
    <dbReference type="NCBI Taxonomy" id="330526"/>
    <lineage>
        <taxon>Eukaryota</taxon>
        <taxon>Fungi</taxon>
        <taxon>Dikarya</taxon>
        <taxon>Ascomycota</taxon>
        <taxon>Pezizomycotina</taxon>
        <taxon>Sordariomycetes</taxon>
        <taxon>Sordariomycetidae</taxon>
        <taxon>Sordariales</taxon>
        <taxon>Podosporaceae</taxon>
        <taxon>Podospora</taxon>
    </lineage>
</organism>
<protein>
    <submittedName>
        <fullName evidence="1">Uncharacterized protein</fullName>
    </submittedName>
</protein>
<sequence>MPLTEEAYRIVAPFIFDSVQGLLKLWPDSYSPNGHSIVAGAVPPGTVLHHARHGPGTPKKPTFFAFDATKRPLNIIYLDGQSATLTSLGTLNSQMALLQGKVPLYPKYNLTYDDDQRALDLCKLVAELGVDGVVRMNAGFEILVCDYAASQVRELFITNITVTGSREEGPEGLPRDKPPRGIGNVFSEQSSYEWLRSASWHYGSDGNGGIPESRVSLDICCMISFYNPSLSSLANSHHGGIPADAALVKSWLRDIASPKSGGAAESCSSVNWQALFATANSIVTKIHELTHATLAPYLEYVWTNAGNLEKLGRSRVLLYNSLNVVMKKLCTWERELFEWSEEHTTTTTVQPTDLSQLQQEVRHHHKKSKDILAWMGWDSWTKCDRRCQLNEICAIPTWPVIYAPGLPQGGIYAAHPQNLSDQQMLEFWQPKCINRTDFDRGGWRGRDPIYQFPDVPPY</sequence>